<dbReference type="PANTHER" id="PTHR20857:SF23">
    <property type="entry name" value="THIAMINE BIOSYNTHETIC BIFUNCTIONAL ENZYME"/>
    <property type="match status" value="1"/>
</dbReference>
<name>A0A420GAI2_9SPHI</name>
<evidence type="ECO:0000259" key="13">
    <source>
        <dbReference type="Pfam" id="PF02581"/>
    </source>
</evidence>
<dbReference type="InterPro" id="IPR036206">
    <property type="entry name" value="ThiamineP_synth_sf"/>
</dbReference>
<dbReference type="GO" id="GO:0000287">
    <property type="term" value="F:magnesium ion binding"/>
    <property type="evidence" value="ECO:0007669"/>
    <property type="project" value="UniProtKB-UniRule"/>
</dbReference>
<evidence type="ECO:0000256" key="8">
    <source>
        <dbReference type="ARBA" id="ARBA00047851"/>
    </source>
</evidence>
<protein>
    <recommendedName>
        <fullName evidence="10">Thiamine-phosphate synthase</fullName>
        <shortName evidence="10">TP synthase</shortName>
        <shortName evidence="10">TPS</shortName>
        <ecNumber evidence="10">2.5.1.3</ecNumber>
    </recommendedName>
    <alternativeName>
        <fullName evidence="10">Thiamine-phosphate pyrophosphorylase</fullName>
        <shortName evidence="10">TMP pyrophosphorylase</shortName>
        <shortName evidence="10">TMP-PPase</shortName>
    </alternativeName>
</protein>
<comment type="caution">
    <text evidence="10">Lacks conserved residue(s) required for the propagation of feature annotation.</text>
</comment>
<gene>
    <name evidence="10" type="primary">thiE</name>
    <name evidence="14" type="ORF">BCY89_01575</name>
</gene>
<dbReference type="AlphaFoldDB" id="A0A420GAI2"/>
<dbReference type="GO" id="GO:0009229">
    <property type="term" value="P:thiamine diphosphate biosynthetic process"/>
    <property type="evidence" value="ECO:0007669"/>
    <property type="project" value="UniProtKB-UniRule"/>
</dbReference>
<keyword evidence="3 10" id="KW-0808">Transferase</keyword>
<comment type="pathway">
    <text evidence="2 10 12">Cofactor biosynthesis; thiamine diphosphate biosynthesis; thiamine phosphate from 4-amino-2-methyl-5-diphosphomethylpyrimidine and 4-methyl-5-(2-phosphoethyl)-thiazole: step 1/1.</text>
</comment>
<keyword evidence="6 10" id="KW-0784">Thiamine biosynthesis</keyword>
<feature type="binding site" evidence="10">
    <location>
        <begin position="41"/>
        <end position="45"/>
    </location>
    <ligand>
        <name>4-amino-2-methyl-5-(diphosphooxymethyl)pyrimidine</name>
        <dbReference type="ChEBI" id="CHEBI:57841"/>
    </ligand>
</feature>
<evidence type="ECO:0000256" key="2">
    <source>
        <dbReference type="ARBA" id="ARBA00005165"/>
    </source>
</evidence>
<evidence type="ECO:0000256" key="9">
    <source>
        <dbReference type="ARBA" id="ARBA00047883"/>
    </source>
</evidence>
<dbReference type="Pfam" id="PF02581">
    <property type="entry name" value="TMP-TENI"/>
    <property type="match status" value="1"/>
</dbReference>
<evidence type="ECO:0000256" key="3">
    <source>
        <dbReference type="ARBA" id="ARBA00022679"/>
    </source>
</evidence>
<dbReference type="CDD" id="cd00564">
    <property type="entry name" value="TMP_TenI"/>
    <property type="match status" value="1"/>
</dbReference>
<dbReference type="PANTHER" id="PTHR20857">
    <property type="entry name" value="THIAMINE-PHOSPHATE PYROPHOSPHORYLASE"/>
    <property type="match status" value="1"/>
</dbReference>
<feature type="binding site" evidence="10">
    <location>
        <begin position="189"/>
        <end position="190"/>
    </location>
    <ligand>
        <name>2-[(2R,5Z)-2-carboxy-4-methylthiazol-5(2H)-ylidene]ethyl phosphate</name>
        <dbReference type="ChEBI" id="CHEBI:62899"/>
    </ligand>
</feature>
<evidence type="ECO:0000256" key="6">
    <source>
        <dbReference type="ARBA" id="ARBA00022977"/>
    </source>
</evidence>
<dbReference type="GO" id="GO:0005737">
    <property type="term" value="C:cytoplasm"/>
    <property type="evidence" value="ECO:0007669"/>
    <property type="project" value="TreeGrafter"/>
</dbReference>
<evidence type="ECO:0000313" key="14">
    <source>
        <dbReference type="EMBL" id="RKF42200.1"/>
    </source>
</evidence>
<dbReference type="SUPFAM" id="SSF51391">
    <property type="entry name" value="Thiamin phosphate synthase"/>
    <property type="match status" value="1"/>
</dbReference>
<comment type="similarity">
    <text evidence="10 11">Belongs to the thiamine-phosphate synthase family.</text>
</comment>
<comment type="function">
    <text evidence="1 10">Condenses 4-methyl-5-(beta-hydroxyethyl)thiazole monophosphate (THZ-P) and 2-methyl-4-amino-5-hydroxymethyl pyrimidine pyrophosphate (HMP-PP) to form thiamine monophosphate (TMP).</text>
</comment>
<dbReference type="EC" id="2.5.1.3" evidence="10"/>
<dbReference type="GO" id="GO:0009228">
    <property type="term" value="P:thiamine biosynthetic process"/>
    <property type="evidence" value="ECO:0007669"/>
    <property type="project" value="UniProtKB-KW"/>
</dbReference>
<comment type="catalytic activity">
    <reaction evidence="8 10 11">
        <text>2-(2-carboxy-4-methylthiazol-5-yl)ethyl phosphate + 4-amino-2-methyl-5-(diphosphooxymethyl)pyrimidine + 2 H(+) = thiamine phosphate + CO2 + diphosphate</text>
        <dbReference type="Rhea" id="RHEA:47848"/>
        <dbReference type="ChEBI" id="CHEBI:15378"/>
        <dbReference type="ChEBI" id="CHEBI:16526"/>
        <dbReference type="ChEBI" id="CHEBI:33019"/>
        <dbReference type="ChEBI" id="CHEBI:37575"/>
        <dbReference type="ChEBI" id="CHEBI:57841"/>
        <dbReference type="ChEBI" id="CHEBI:62890"/>
        <dbReference type="EC" id="2.5.1.3"/>
    </reaction>
</comment>
<feature type="binding site" evidence="10">
    <location>
        <position position="74"/>
    </location>
    <ligand>
        <name>Mg(2+)</name>
        <dbReference type="ChEBI" id="CHEBI:18420"/>
    </ligand>
</feature>
<evidence type="ECO:0000256" key="10">
    <source>
        <dbReference type="HAMAP-Rule" id="MF_00097"/>
    </source>
</evidence>
<organism evidence="14 15">
    <name type="scientific">Sphingobacterium siyangense</name>
    <dbReference type="NCBI Taxonomy" id="459529"/>
    <lineage>
        <taxon>Bacteria</taxon>
        <taxon>Pseudomonadati</taxon>
        <taxon>Bacteroidota</taxon>
        <taxon>Sphingobacteriia</taxon>
        <taxon>Sphingobacteriales</taxon>
        <taxon>Sphingobacteriaceae</taxon>
        <taxon>Sphingobacterium</taxon>
    </lineage>
</organism>
<accession>A0A420GAI2</accession>
<feature type="binding site" evidence="10">
    <location>
        <begin position="138"/>
        <end position="140"/>
    </location>
    <ligand>
        <name>2-[(2R,5Z)-2-carboxy-4-methylthiazol-5(2H)-ylidene]ethyl phosphate</name>
        <dbReference type="ChEBI" id="CHEBI:62899"/>
    </ligand>
</feature>
<evidence type="ECO:0000256" key="7">
    <source>
        <dbReference type="ARBA" id="ARBA00047334"/>
    </source>
</evidence>
<reference evidence="14 15" key="1">
    <citation type="submission" date="2016-07" db="EMBL/GenBank/DDBJ databases">
        <title>Genome analysis of Sphingobacterium siyangense T12B17.</title>
        <authorList>
            <person name="Xu D."/>
            <person name="Su Y."/>
            <person name="Zheng S."/>
        </authorList>
    </citation>
    <scope>NUCLEOTIDE SEQUENCE [LARGE SCALE GENOMIC DNA]</scope>
    <source>
        <strain evidence="14 15">T12B17</strain>
    </source>
</reference>
<proteinExistence type="inferred from homology"/>
<keyword evidence="15" id="KW-1185">Reference proteome</keyword>
<dbReference type="Proteomes" id="UP000286402">
    <property type="component" value="Unassembled WGS sequence"/>
</dbReference>
<comment type="catalytic activity">
    <reaction evidence="7 10 11">
        <text>4-methyl-5-(2-phosphooxyethyl)-thiazole + 4-amino-2-methyl-5-(diphosphooxymethyl)pyrimidine + H(+) = thiamine phosphate + diphosphate</text>
        <dbReference type="Rhea" id="RHEA:22328"/>
        <dbReference type="ChEBI" id="CHEBI:15378"/>
        <dbReference type="ChEBI" id="CHEBI:33019"/>
        <dbReference type="ChEBI" id="CHEBI:37575"/>
        <dbReference type="ChEBI" id="CHEBI:57841"/>
        <dbReference type="ChEBI" id="CHEBI:58296"/>
        <dbReference type="EC" id="2.5.1.3"/>
    </reaction>
</comment>
<dbReference type="InterPro" id="IPR022998">
    <property type="entry name" value="ThiamineP_synth_TenI"/>
</dbReference>
<feature type="binding site" evidence="10">
    <location>
        <position position="93"/>
    </location>
    <ligand>
        <name>Mg(2+)</name>
        <dbReference type="ChEBI" id="CHEBI:18420"/>
    </ligand>
</feature>
<evidence type="ECO:0000256" key="1">
    <source>
        <dbReference type="ARBA" id="ARBA00003814"/>
    </source>
</evidence>
<comment type="catalytic activity">
    <reaction evidence="9 10 11">
        <text>2-[(2R,5Z)-2-carboxy-4-methylthiazol-5(2H)-ylidene]ethyl phosphate + 4-amino-2-methyl-5-(diphosphooxymethyl)pyrimidine + 2 H(+) = thiamine phosphate + CO2 + diphosphate</text>
        <dbReference type="Rhea" id="RHEA:47844"/>
        <dbReference type="ChEBI" id="CHEBI:15378"/>
        <dbReference type="ChEBI" id="CHEBI:16526"/>
        <dbReference type="ChEBI" id="CHEBI:33019"/>
        <dbReference type="ChEBI" id="CHEBI:37575"/>
        <dbReference type="ChEBI" id="CHEBI:57841"/>
        <dbReference type="ChEBI" id="CHEBI:62899"/>
        <dbReference type="EC" id="2.5.1.3"/>
    </reaction>
</comment>
<keyword evidence="4 10" id="KW-0479">Metal-binding</keyword>
<dbReference type="GO" id="GO:0004789">
    <property type="term" value="F:thiamine-phosphate diphosphorylase activity"/>
    <property type="evidence" value="ECO:0007669"/>
    <property type="project" value="UniProtKB-UniRule"/>
</dbReference>
<dbReference type="InterPro" id="IPR034291">
    <property type="entry name" value="TMP_synthase"/>
</dbReference>
<dbReference type="Gene3D" id="3.20.20.70">
    <property type="entry name" value="Aldolase class I"/>
    <property type="match status" value="1"/>
</dbReference>
<feature type="binding site" evidence="10">
    <location>
        <position position="141"/>
    </location>
    <ligand>
        <name>4-amino-2-methyl-5-(diphosphooxymethyl)pyrimidine</name>
        <dbReference type="ChEBI" id="CHEBI:57841"/>
    </ligand>
</feature>
<evidence type="ECO:0000313" key="15">
    <source>
        <dbReference type="Proteomes" id="UP000286402"/>
    </source>
</evidence>
<dbReference type="UniPathway" id="UPA00060">
    <property type="reaction ID" value="UER00141"/>
</dbReference>
<evidence type="ECO:0000256" key="4">
    <source>
        <dbReference type="ARBA" id="ARBA00022723"/>
    </source>
</evidence>
<dbReference type="HAMAP" id="MF_00097">
    <property type="entry name" value="TMP_synthase"/>
    <property type="match status" value="1"/>
</dbReference>
<feature type="binding site" evidence="10">
    <location>
        <position position="73"/>
    </location>
    <ligand>
        <name>4-amino-2-methyl-5-(diphosphooxymethyl)pyrimidine</name>
        <dbReference type="ChEBI" id="CHEBI:57841"/>
    </ligand>
</feature>
<keyword evidence="5 10" id="KW-0460">Magnesium</keyword>
<evidence type="ECO:0000256" key="11">
    <source>
        <dbReference type="RuleBase" id="RU003826"/>
    </source>
</evidence>
<feature type="domain" description="Thiamine phosphate synthase/TenI" evidence="13">
    <location>
        <begin position="11"/>
        <end position="192"/>
    </location>
</feature>
<feature type="binding site" evidence="10">
    <location>
        <position position="112"/>
    </location>
    <ligand>
        <name>4-amino-2-methyl-5-(diphosphooxymethyl)pyrimidine</name>
        <dbReference type="ChEBI" id="CHEBI:57841"/>
    </ligand>
</feature>
<sequence>MRINPLFPYPLYLVISERDCYPQNWLNVAEEAIIGGVDLIQLREKADDPATFLDKAIRLKKLTDHYGIPLVINDAVAIAAQIEAWGIHVGQNDLQPLAIREKYGDKLTIGWSIEDMQQLESQQMYAVDHLGVSPIFSTKTKVDTVTEWGIAGLKQLRSRTEKPLIAIGRMNLQTAEETWNAGADSIAVVSAICQSQDPRAASAQLKELLK</sequence>
<dbReference type="RefSeq" id="WP_120332590.1">
    <property type="nucleotide sequence ID" value="NZ_MCAQ01000001.1"/>
</dbReference>
<dbReference type="NCBIfam" id="TIGR00693">
    <property type="entry name" value="thiE"/>
    <property type="match status" value="1"/>
</dbReference>
<comment type="cofactor">
    <cofactor evidence="10">
        <name>Mg(2+)</name>
        <dbReference type="ChEBI" id="CHEBI:18420"/>
    </cofactor>
    <text evidence="10">Binds 1 Mg(2+) ion per subunit.</text>
</comment>
<dbReference type="EMBL" id="MCAQ01000001">
    <property type="protein sequence ID" value="RKF42200.1"/>
    <property type="molecule type" value="Genomic_DNA"/>
</dbReference>
<evidence type="ECO:0000256" key="5">
    <source>
        <dbReference type="ARBA" id="ARBA00022842"/>
    </source>
</evidence>
<comment type="caution">
    <text evidence="14">The sequence shown here is derived from an EMBL/GenBank/DDBJ whole genome shotgun (WGS) entry which is preliminary data.</text>
</comment>
<dbReference type="FunFam" id="3.20.20.70:FF:000096">
    <property type="entry name" value="Thiamine-phosphate synthase"/>
    <property type="match status" value="1"/>
</dbReference>
<evidence type="ECO:0000256" key="12">
    <source>
        <dbReference type="RuleBase" id="RU004253"/>
    </source>
</evidence>
<dbReference type="InterPro" id="IPR013785">
    <property type="entry name" value="Aldolase_TIM"/>
</dbReference>